<dbReference type="OrthoDB" id="244495at2759"/>
<accession>A0A4Z1SMB8</accession>
<dbReference type="Pfam" id="PF08613">
    <property type="entry name" value="Cyclin"/>
    <property type="match status" value="1"/>
</dbReference>
<protein>
    <submittedName>
        <fullName evidence="1">Cyclin family protein</fullName>
    </submittedName>
</protein>
<organism evidence="1 2">
    <name type="scientific">Giardia muris</name>
    <dbReference type="NCBI Taxonomy" id="5742"/>
    <lineage>
        <taxon>Eukaryota</taxon>
        <taxon>Metamonada</taxon>
        <taxon>Diplomonadida</taxon>
        <taxon>Hexamitidae</taxon>
        <taxon>Giardiinae</taxon>
        <taxon>Giardia</taxon>
    </lineage>
</organism>
<dbReference type="InterPro" id="IPR036915">
    <property type="entry name" value="Cyclin-like_sf"/>
</dbReference>
<dbReference type="PANTHER" id="PTHR15615:SF108">
    <property type="entry name" value="PROTEIN CNPPD1"/>
    <property type="match status" value="1"/>
</dbReference>
<dbReference type="GO" id="GO:0019901">
    <property type="term" value="F:protein kinase binding"/>
    <property type="evidence" value="ECO:0007669"/>
    <property type="project" value="InterPro"/>
</dbReference>
<name>A0A4Z1SMB8_GIAMU</name>
<evidence type="ECO:0000313" key="1">
    <source>
        <dbReference type="EMBL" id="TNJ26826.1"/>
    </source>
</evidence>
<proteinExistence type="predicted"/>
<evidence type="ECO:0000313" key="2">
    <source>
        <dbReference type="Proteomes" id="UP000315496"/>
    </source>
</evidence>
<comment type="caution">
    <text evidence="1">The sequence shown here is derived from an EMBL/GenBank/DDBJ whole genome shotgun (WGS) entry which is preliminary data.</text>
</comment>
<dbReference type="SUPFAM" id="SSF47954">
    <property type="entry name" value="Cyclin-like"/>
    <property type="match status" value="1"/>
</dbReference>
<dbReference type="AlphaFoldDB" id="A0A4Z1SMB8"/>
<dbReference type="PANTHER" id="PTHR15615">
    <property type="match status" value="1"/>
</dbReference>
<dbReference type="VEuPathDB" id="GiardiaDB:GMRT_10595"/>
<dbReference type="Gene3D" id="1.10.472.10">
    <property type="entry name" value="Cyclin-like"/>
    <property type="match status" value="1"/>
</dbReference>
<dbReference type="Proteomes" id="UP000315496">
    <property type="component" value="Chromosome 4"/>
</dbReference>
<gene>
    <name evidence="1" type="ORF">GMRT_10595</name>
</gene>
<reference evidence="1 2" key="1">
    <citation type="submission" date="2019-05" db="EMBL/GenBank/DDBJ databases">
        <title>The compact genome of Giardia muris reveals important steps in the evolution of intestinal protozoan parasites.</title>
        <authorList>
            <person name="Xu F."/>
            <person name="Jimenez-Gonzalez A."/>
            <person name="Einarsson E."/>
            <person name="Astvaldsson A."/>
            <person name="Peirasmaki D."/>
            <person name="Eckmann L."/>
            <person name="Andersson J.O."/>
            <person name="Svard S.G."/>
            <person name="Jerlstrom-Hultqvist J."/>
        </authorList>
    </citation>
    <scope>NUCLEOTIDE SEQUENCE [LARGE SCALE GENOMIC DNA]</scope>
    <source>
        <strain evidence="1 2">Roberts-Thomson</strain>
    </source>
</reference>
<sequence>MFIQQSGSTSLSSARTAGDLPAVDYLTGWQFSCFYTRLVEMLLSGPSDEVGTGTGVANTEPNMPLEQFLGLLAKKTGVQRQCFIASILLIRRFHTLNPRQPLTHLNIYRIALISLIVAVALLEDCVYDLESWDKLTFSHYGVSFLATLEQQYLTLIQWNVLITASEYRAFLESSDVVEAYRSSFVDQVPASPCVLAITSGLHQGTLCLESEAQ</sequence>
<dbReference type="EMBL" id="VDLU01000004">
    <property type="protein sequence ID" value="TNJ26826.1"/>
    <property type="molecule type" value="Genomic_DNA"/>
</dbReference>
<dbReference type="InterPro" id="IPR013922">
    <property type="entry name" value="Cyclin_PHO80-like"/>
</dbReference>
<keyword evidence="2" id="KW-1185">Reference proteome</keyword>